<evidence type="ECO:0000313" key="5">
    <source>
        <dbReference type="EMBL" id="GGL60488.1"/>
    </source>
</evidence>
<feature type="domain" description="Peptidase S9 prolyl oligopeptidase catalytic" evidence="4">
    <location>
        <begin position="460"/>
        <end position="663"/>
    </location>
</feature>
<dbReference type="InterPro" id="IPR011042">
    <property type="entry name" value="6-blade_b-propeller_TolB-like"/>
</dbReference>
<dbReference type="InterPro" id="IPR001375">
    <property type="entry name" value="Peptidase_S9_cat"/>
</dbReference>
<keyword evidence="1" id="KW-0378">Hydrolase</keyword>
<dbReference type="SUPFAM" id="SSF53474">
    <property type="entry name" value="alpha/beta-Hydrolases"/>
    <property type="match status" value="1"/>
</dbReference>
<keyword evidence="2" id="KW-0645">Protease</keyword>
<sequence>MDLSNYYDLRTLSGLAVSPDGERVAFTTTEYDEVEDERVSGLFVAPADGSGEPHRLTRASGAGSPAWSPDGERLAFTATRDRDTGIRIERDGDEEEGENGDDEPSSQVWVFDLARGGDARQVTERDRGVAEFDWSPDGERLVVAARDPTEDQEAYLDGVEDGEPIEVERLQHKQDGMGWLDDVRTYLFVVDVETREETRLDEAYGTAAGTDGTSLSPAWGESGIAFLSKRERRPDDQKAVGLYTIQPDGTGLDRVTGDEVSASAPAWGPDGARLAFVGGNPTDWYEPPEVYVTGERGYASVSGGLDRPVARYAGLSWVDDETLLTAFGDEGRTRLALLDADGEDEPSWTFGAQGDFESVRHLGTGGKTVALSVTDPSAGHDAYALSASALDDGEPERLTHLNRPLTRETPTPTCEDVRWENEDGDELHGYLYLPRDYDGDEELPLVTSIHGGPIAYDDPAFSFDTLHWTTQGYAVFRPNYRGSSSYGYEFSAAIAGEWGPKETHDVIAGVERLVESGVADADRLFATGFSYGGITTGYLVAETDMFAAGAAEHGLYDYRSAFGTDDCQNWWEADFGLPWDEEEQYDASSSIRDVDQMETPLLITAGESDWRCPPTQSEQLYVSLKKRDVPAKLVVYQDEHHAIGSPDRAIHRLEAIDAWFDEYDPEASAE</sequence>
<keyword evidence="6" id="KW-1185">Reference proteome</keyword>
<evidence type="ECO:0000256" key="1">
    <source>
        <dbReference type="ARBA" id="ARBA00022801"/>
    </source>
</evidence>
<dbReference type="Pfam" id="PF00326">
    <property type="entry name" value="Peptidase_S9"/>
    <property type="match status" value="1"/>
</dbReference>
<dbReference type="Gene3D" id="2.120.10.30">
    <property type="entry name" value="TolB, C-terminal domain"/>
    <property type="match status" value="2"/>
</dbReference>
<protein>
    <submittedName>
        <fullName evidence="5">Peptidase</fullName>
    </submittedName>
</protein>
<evidence type="ECO:0000259" key="4">
    <source>
        <dbReference type="Pfam" id="PF00326"/>
    </source>
</evidence>
<dbReference type="OrthoDB" id="25019at2157"/>
<dbReference type="PANTHER" id="PTHR42776">
    <property type="entry name" value="SERINE PEPTIDASE S9 FAMILY MEMBER"/>
    <property type="match status" value="1"/>
</dbReference>
<proteinExistence type="predicted"/>
<accession>A0A830FMC2</accession>
<gene>
    <name evidence="5" type="ORF">GCM10009039_18430</name>
</gene>
<reference evidence="5" key="1">
    <citation type="journal article" date="2014" name="Int. J. Syst. Evol. Microbiol.">
        <title>Complete genome sequence of Corynebacterium casei LMG S-19264T (=DSM 44701T), isolated from a smear-ripened cheese.</title>
        <authorList>
            <consortium name="US DOE Joint Genome Institute (JGI-PGF)"/>
            <person name="Walter F."/>
            <person name="Albersmeier A."/>
            <person name="Kalinowski J."/>
            <person name="Ruckert C."/>
        </authorList>
    </citation>
    <scope>NUCLEOTIDE SEQUENCE</scope>
    <source>
        <strain evidence="5">JCM 19596</strain>
    </source>
</reference>
<keyword evidence="2" id="KW-0720">Serine protease</keyword>
<dbReference type="Gene3D" id="3.40.50.1820">
    <property type="entry name" value="alpha/beta hydrolase"/>
    <property type="match status" value="1"/>
</dbReference>
<dbReference type="EMBL" id="BMPG01000002">
    <property type="protein sequence ID" value="GGL60488.1"/>
    <property type="molecule type" value="Genomic_DNA"/>
</dbReference>
<dbReference type="AlphaFoldDB" id="A0A830FMC2"/>
<comment type="caution">
    <text evidence="5">The sequence shown here is derived from an EMBL/GenBank/DDBJ whole genome shotgun (WGS) entry which is preliminary data.</text>
</comment>
<dbReference type="Pfam" id="PF07676">
    <property type="entry name" value="PD40"/>
    <property type="match status" value="1"/>
</dbReference>
<feature type="compositionally biased region" description="Acidic residues" evidence="3">
    <location>
        <begin position="91"/>
        <end position="104"/>
    </location>
</feature>
<dbReference type="InterPro" id="IPR029058">
    <property type="entry name" value="AB_hydrolase_fold"/>
</dbReference>
<dbReference type="InterPro" id="IPR011659">
    <property type="entry name" value="WD40"/>
</dbReference>
<evidence type="ECO:0000256" key="3">
    <source>
        <dbReference type="SAM" id="MobiDB-lite"/>
    </source>
</evidence>
<dbReference type="GO" id="GO:0004252">
    <property type="term" value="F:serine-type endopeptidase activity"/>
    <property type="evidence" value="ECO:0007669"/>
    <property type="project" value="TreeGrafter"/>
</dbReference>
<feature type="region of interest" description="Disordered" evidence="3">
    <location>
        <begin position="44"/>
        <end position="107"/>
    </location>
</feature>
<dbReference type="PANTHER" id="PTHR42776:SF27">
    <property type="entry name" value="DIPEPTIDYL PEPTIDASE FAMILY MEMBER 6"/>
    <property type="match status" value="1"/>
</dbReference>
<name>A0A830FMC2_9EURY</name>
<dbReference type="Proteomes" id="UP000607197">
    <property type="component" value="Unassembled WGS sequence"/>
</dbReference>
<organism evidence="5 6">
    <name type="scientific">Halocalculus aciditolerans</name>
    <dbReference type="NCBI Taxonomy" id="1383812"/>
    <lineage>
        <taxon>Archaea</taxon>
        <taxon>Methanobacteriati</taxon>
        <taxon>Methanobacteriota</taxon>
        <taxon>Stenosarchaea group</taxon>
        <taxon>Halobacteria</taxon>
        <taxon>Halobacteriales</taxon>
        <taxon>Halobacteriaceae</taxon>
        <taxon>Halocalculus</taxon>
    </lineage>
</organism>
<evidence type="ECO:0000256" key="2">
    <source>
        <dbReference type="ARBA" id="ARBA00022825"/>
    </source>
</evidence>
<feature type="compositionally biased region" description="Basic and acidic residues" evidence="3">
    <location>
        <begin position="79"/>
        <end position="90"/>
    </location>
</feature>
<evidence type="ECO:0000313" key="6">
    <source>
        <dbReference type="Proteomes" id="UP000607197"/>
    </source>
</evidence>
<dbReference type="RefSeq" id="WP_188978193.1">
    <property type="nucleotide sequence ID" value="NZ_BMPG01000002.1"/>
</dbReference>
<dbReference type="GO" id="GO:0006508">
    <property type="term" value="P:proteolysis"/>
    <property type="evidence" value="ECO:0007669"/>
    <property type="project" value="InterPro"/>
</dbReference>
<reference evidence="5" key="2">
    <citation type="submission" date="2020-09" db="EMBL/GenBank/DDBJ databases">
        <authorList>
            <person name="Sun Q."/>
            <person name="Ohkuma M."/>
        </authorList>
    </citation>
    <scope>NUCLEOTIDE SEQUENCE</scope>
    <source>
        <strain evidence="5">JCM 19596</strain>
    </source>
</reference>
<dbReference type="SUPFAM" id="SSF82171">
    <property type="entry name" value="DPP6 N-terminal domain-like"/>
    <property type="match status" value="1"/>
</dbReference>